<dbReference type="GO" id="GO:0044715">
    <property type="term" value="F:8-oxo-dGDP phosphatase activity"/>
    <property type="evidence" value="ECO:0007669"/>
    <property type="project" value="TreeGrafter"/>
</dbReference>
<name>A0A2P5DJ70_PARAD</name>
<keyword evidence="2" id="KW-0378">Hydrolase</keyword>
<reference evidence="3" key="1">
    <citation type="submission" date="2016-06" db="EMBL/GenBank/DDBJ databases">
        <title>Parallel loss of symbiosis genes in relatives of nitrogen-fixing non-legume Parasponia.</title>
        <authorList>
            <person name="Van Velzen R."/>
            <person name="Holmer R."/>
            <person name="Bu F."/>
            <person name="Rutten L."/>
            <person name="Van Zeijl A."/>
            <person name="Liu W."/>
            <person name="Santuari L."/>
            <person name="Cao Q."/>
            <person name="Sharma T."/>
            <person name="Shen D."/>
            <person name="Roswanjaya Y."/>
            <person name="Wardhani T."/>
            <person name="Kalhor M.S."/>
            <person name="Jansen J."/>
            <person name="Van den Hoogen J."/>
            <person name="Gungor B."/>
            <person name="Hartog M."/>
            <person name="Hontelez J."/>
            <person name="Verver J."/>
            <person name="Yang W.-C."/>
            <person name="Schijlen E."/>
            <person name="Repin R."/>
            <person name="Schilthuizen M."/>
            <person name="Schranz E."/>
            <person name="Heidstra R."/>
            <person name="Miyata K."/>
            <person name="Fedorova E."/>
            <person name="Kohlen W."/>
            <person name="Bisseling T."/>
            <person name="Smit S."/>
            <person name="Geurts R."/>
        </authorList>
    </citation>
    <scope>NUCLEOTIDE SEQUENCE [LARGE SCALE GENOMIC DNA]</scope>
    <source>
        <strain evidence="3">cv. WU1-14</strain>
    </source>
</reference>
<dbReference type="Gene3D" id="3.30.750.160">
    <property type="match status" value="1"/>
</dbReference>
<dbReference type="STRING" id="3476.A0A2P5DJ70"/>
<dbReference type="OrthoDB" id="10261522at2759"/>
<comment type="caution">
    <text evidence="2">The sequence shown here is derived from an EMBL/GenBank/DDBJ whole genome shotgun (WGS) entry which is preliminary data.</text>
</comment>
<sequence length="154" mass="17390">MRFEFIPFVIEDQIVGFIHKGFAEHLRKFQYVFEFLPDNGSRGARVTLNSSLKTPEDRTRALGEVVKSLGEQLIPGCDVNQLYPVTSSFGARTFFSLERAAAPYFGYKVYGVQMNGYVEKGSRKFLWIGKRSRAKATYPGMIDKLVTGGLDSMK</sequence>
<gene>
    <name evidence="2" type="ORF">PanWU01x14_058560</name>
</gene>
<dbReference type="PANTHER" id="PTHR13622:SF8">
    <property type="entry name" value="THIAMIN PYROPHOSPHOKINASE 1"/>
    <property type="match status" value="1"/>
</dbReference>
<evidence type="ECO:0000313" key="2">
    <source>
        <dbReference type="EMBL" id="PON73352.1"/>
    </source>
</evidence>
<evidence type="ECO:0000259" key="1">
    <source>
        <dbReference type="Pfam" id="PF15916"/>
    </source>
</evidence>
<dbReference type="EMBL" id="JXTB01000034">
    <property type="protein sequence ID" value="PON73352.1"/>
    <property type="molecule type" value="Genomic_DNA"/>
</dbReference>
<dbReference type="Proteomes" id="UP000237105">
    <property type="component" value="Unassembled WGS sequence"/>
</dbReference>
<accession>A0A2P5DJ70</accession>
<keyword evidence="3" id="KW-1185">Reference proteome</keyword>
<dbReference type="InterPro" id="IPR031804">
    <property type="entry name" value="DUF4743"/>
</dbReference>
<proteinExistence type="predicted"/>
<evidence type="ECO:0000313" key="3">
    <source>
        <dbReference type="Proteomes" id="UP000237105"/>
    </source>
</evidence>
<organism evidence="2 3">
    <name type="scientific">Parasponia andersonii</name>
    <name type="common">Sponia andersonii</name>
    <dbReference type="NCBI Taxonomy" id="3476"/>
    <lineage>
        <taxon>Eukaryota</taxon>
        <taxon>Viridiplantae</taxon>
        <taxon>Streptophyta</taxon>
        <taxon>Embryophyta</taxon>
        <taxon>Tracheophyta</taxon>
        <taxon>Spermatophyta</taxon>
        <taxon>Magnoliopsida</taxon>
        <taxon>eudicotyledons</taxon>
        <taxon>Gunneridae</taxon>
        <taxon>Pentapetalae</taxon>
        <taxon>rosids</taxon>
        <taxon>fabids</taxon>
        <taxon>Rosales</taxon>
        <taxon>Cannabaceae</taxon>
        <taxon>Parasponia</taxon>
    </lineage>
</organism>
<dbReference type="AlphaFoldDB" id="A0A2P5DJ70"/>
<dbReference type="PANTHER" id="PTHR13622">
    <property type="entry name" value="THIAMIN PYROPHOSPHOKINASE"/>
    <property type="match status" value="1"/>
</dbReference>
<feature type="domain" description="DUF4743" evidence="1">
    <location>
        <begin position="3"/>
        <end position="108"/>
    </location>
</feature>
<protein>
    <submittedName>
        <fullName evidence="2">NUDIX hydrolase domain-like</fullName>
    </submittedName>
</protein>
<dbReference type="Pfam" id="PF15916">
    <property type="entry name" value="DUF4743"/>
    <property type="match status" value="1"/>
</dbReference>